<evidence type="ECO:0000313" key="4">
    <source>
        <dbReference type="EMBL" id="KKY25344.1"/>
    </source>
</evidence>
<dbReference type="GO" id="GO:0006879">
    <property type="term" value="P:intracellular iron ion homeostasis"/>
    <property type="evidence" value="ECO:0007669"/>
    <property type="project" value="TreeGrafter"/>
</dbReference>
<evidence type="ECO:0000256" key="1">
    <source>
        <dbReference type="ARBA" id="ARBA00022448"/>
    </source>
</evidence>
<dbReference type="InterPro" id="IPR039261">
    <property type="entry name" value="FNR_nucleotide-bd"/>
</dbReference>
<dbReference type="SUPFAM" id="SSF52343">
    <property type="entry name" value="Ferredoxin reductase-like, C-terminal NADP-linked domain"/>
    <property type="match status" value="1"/>
</dbReference>
<protein>
    <submittedName>
        <fullName evidence="4">Putative cell surface metalloreductase</fullName>
    </submittedName>
</protein>
<dbReference type="Pfam" id="PF08030">
    <property type="entry name" value="NAD_binding_6"/>
    <property type="match status" value="1"/>
</dbReference>
<reference evidence="4 5" key="1">
    <citation type="submission" date="2015-05" db="EMBL/GenBank/DDBJ databases">
        <title>Distinctive expansion of gene families associated with plant cell wall degradation and secondary metabolism in the genomes of grapevine trunk pathogens.</title>
        <authorList>
            <person name="Lawrence D.P."/>
            <person name="Travadon R."/>
            <person name="Rolshausen P.E."/>
            <person name="Baumgartner K."/>
        </authorList>
    </citation>
    <scope>NUCLEOTIDE SEQUENCE [LARGE SCALE GENOMIC DNA]</scope>
    <source>
        <strain evidence="4">UCRPC4</strain>
    </source>
</reference>
<proteinExistence type="predicted"/>
<evidence type="ECO:0000259" key="3">
    <source>
        <dbReference type="Pfam" id="PF08030"/>
    </source>
</evidence>
<dbReference type="GO" id="GO:0005886">
    <property type="term" value="C:plasma membrane"/>
    <property type="evidence" value="ECO:0007669"/>
    <property type="project" value="TreeGrafter"/>
</dbReference>
<organism evidence="4 5">
    <name type="scientific">Phaeomoniella chlamydospora</name>
    <name type="common">Phaeoacremonium chlamydosporum</name>
    <dbReference type="NCBI Taxonomy" id="158046"/>
    <lineage>
        <taxon>Eukaryota</taxon>
        <taxon>Fungi</taxon>
        <taxon>Dikarya</taxon>
        <taxon>Ascomycota</taxon>
        <taxon>Pezizomycotina</taxon>
        <taxon>Eurotiomycetes</taxon>
        <taxon>Chaetothyriomycetidae</taxon>
        <taxon>Phaeomoniellales</taxon>
        <taxon>Phaeomoniellaceae</taxon>
        <taxon>Phaeomoniella</taxon>
    </lineage>
</organism>
<dbReference type="GO" id="GO:0000293">
    <property type="term" value="F:ferric-chelate reductase activity"/>
    <property type="evidence" value="ECO:0007669"/>
    <property type="project" value="TreeGrafter"/>
</dbReference>
<dbReference type="Proteomes" id="UP000053317">
    <property type="component" value="Unassembled WGS sequence"/>
</dbReference>
<gene>
    <name evidence="4" type="ORF">UCRPC4_g01869</name>
</gene>
<name>A0A0G2ET31_PHACM</name>
<dbReference type="Gene3D" id="3.40.50.80">
    <property type="entry name" value="Nucleotide-binding domain of ferredoxin-NADP reductase (FNR) module"/>
    <property type="match status" value="1"/>
</dbReference>
<evidence type="ECO:0000256" key="2">
    <source>
        <dbReference type="ARBA" id="ARBA00023002"/>
    </source>
</evidence>
<dbReference type="PANTHER" id="PTHR32361:SF26">
    <property type="entry name" value="FAD-BINDING 8 DOMAIN-CONTAINING PROTEIN-RELATED"/>
    <property type="match status" value="1"/>
</dbReference>
<dbReference type="EMBL" id="LCWF01000043">
    <property type="protein sequence ID" value="KKY25344.1"/>
    <property type="molecule type" value="Genomic_DNA"/>
</dbReference>
<dbReference type="InterPro" id="IPR051410">
    <property type="entry name" value="Ferric/Cupric_Reductase"/>
</dbReference>
<feature type="domain" description="Ferric reductase NAD binding" evidence="3">
    <location>
        <begin position="58"/>
        <end position="134"/>
    </location>
</feature>
<dbReference type="GO" id="GO:0015677">
    <property type="term" value="P:copper ion import"/>
    <property type="evidence" value="ECO:0007669"/>
    <property type="project" value="TreeGrafter"/>
</dbReference>
<keyword evidence="5" id="KW-1185">Reference proteome</keyword>
<dbReference type="GO" id="GO:0006826">
    <property type="term" value="P:iron ion transport"/>
    <property type="evidence" value="ECO:0007669"/>
    <property type="project" value="TreeGrafter"/>
</dbReference>
<keyword evidence="1" id="KW-0813">Transport</keyword>
<sequence length="205" mass="22769">MVTSWSQGEQTALDLYVKSYRGLSATLNRRARAVEKGSVSFTTFVSGPYGISERVDKYETVLLIAGGSGIAAVIPYLKKLIYGYNTSTCHTRRVHLVWQLQTLDLAMAAEASINSLLEDDTLSDGYILTISIYVEAGKLAKLGRHERAFVVKGSVNYSRIILEEASGQHIERRSNAEESRGEVLVMVRDLLDDNVTMAELEYQPE</sequence>
<dbReference type="InterPro" id="IPR013121">
    <property type="entry name" value="Fe_red_NAD-bd_6"/>
</dbReference>
<keyword evidence="2" id="KW-0560">Oxidoreductase</keyword>
<dbReference type="PANTHER" id="PTHR32361">
    <property type="entry name" value="FERRIC/CUPRIC REDUCTASE TRANSMEMBRANE COMPONENT"/>
    <property type="match status" value="1"/>
</dbReference>
<dbReference type="OrthoDB" id="4494341at2759"/>
<dbReference type="AlphaFoldDB" id="A0A0G2ET31"/>
<evidence type="ECO:0000313" key="5">
    <source>
        <dbReference type="Proteomes" id="UP000053317"/>
    </source>
</evidence>
<reference evidence="4 5" key="2">
    <citation type="submission" date="2015-05" db="EMBL/GenBank/DDBJ databases">
        <authorList>
            <person name="Morales-Cruz A."/>
            <person name="Amrine K.C."/>
            <person name="Cantu D."/>
        </authorList>
    </citation>
    <scope>NUCLEOTIDE SEQUENCE [LARGE SCALE GENOMIC DNA]</scope>
    <source>
        <strain evidence="4">UCRPC4</strain>
    </source>
</reference>
<dbReference type="CDD" id="cd06186">
    <property type="entry name" value="NOX_Duox_like_FAD_NADP"/>
    <property type="match status" value="1"/>
</dbReference>
<accession>A0A0G2ET31</accession>
<comment type="caution">
    <text evidence="4">The sequence shown here is derived from an EMBL/GenBank/DDBJ whole genome shotgun (WGS) entry which is preliminary data.</text>
</comment>